<dbReference type="GO" id="GO:0003677">
    <property type="term" value="F:DNA binding"/>
    <property type="evidence" value="ECO:0007669"/>
    <property type="project" value="InterPro"/>
</dbReference>
<comment type="caution">
    <text evidence="3">The sequence shown here is derived from an EMBL/GenBank/DDBJ whole genome shotgun (WGS) entry which is preliminary data.</text>
</comment>
<organism evidence="3 4">
    <name type="scientific">Amycolatopsis thailandensis</name>
    <dbReference type="NCBI Taxonomy" id="589330"/>
    <lineage>
        <taxon>Bacteria</taxon>
        <taxon>Bacillati</taxon>
        <taxon>Actinomycetota</taxon>
        <taxon>Actinomycetes</taxon>
        <taxon>Pseudonocardiales</taxon>
        <taxon>Pseudonocardiaceae</taxon>
        <taxon>Amycolatopsis</taxon>
    </lineage>
</organism>
<dbReference type="AlphaFoldDB" id="A0A229SCS7"/>
<dbReference type="EMBL" id="NMQT01000043">
    <property type="protein sequence ID" value="OXM56404.1"/>
    <property type="molecule type" value="Genomic_DNA"/>
</dbReference>
<dbReference type="CDD" id="cd00093">
    <property type="entry name" value="HTH_XRE"/>
    <property type="match status" value="1"/>
</dbReference>
<gene>
    <name evidence="3" type="ORF">CFP71_13325</name>
</gene>
<dbReference type="PROSITE" id="PS50943">
    <property type="entry name" value="HTH_CROC1"/>
    <property type="match status" value="1"/>
</dbReference>
<protein>
    <recommendedName>
        <fullName evidence="2">HTH cro/C1-type domain-containing protein</fullName>
    </recommendedName>
</protein>
<keyword evidence="4" id="KW-1185">Reference proteome</keyword>
<reference evidence="3 4" key="1">
    <citation type="submission" date="2017-07" db="EMBL/GenBank/DDBJ databases">
        <title>Amycolatopsis thailandensis Genome sequencing and assembly.</title>
        <authorList>
            <person name="Kaur N."/>
            <person name="Mayilraj S."/>
        </authorList>
    </citation>
    <scope>NUCLEOTIDE SEQUENCE [LARGE SCALE GENOMIC DNA]</scope>
    <source>
        <strain evidence="3 4">JCM 16380</strain>
    </source>
</reference>
<evidence type="ECO:0000259" key="2">
    <source>
        <dbReference type="PROSITE" id="PS50943"/>
    </source>
</evidence>
<proteinExistence type="predicted"/>
<evidence type="ECO:0000313" key="4">
    <source>
        <dbReference type="Proteomes" id="UP000215223"/>
    </source>
</evidence>
<accession>A0A229SCS7</accession>
<sequence length="185" mass="20195">MECDVQPDLDVSDPFMEGLDMLFEHVRHPVELGRDGRHRKWRATELAAALGVSDAYVSKLRKGGANPPLGLIQGIAAFFEVSGAVLVDNDPRLREYVRAQLDLYSALIEQDLPLAEAKQLLRAPSAEPPALIARLLDTRQRYLDGSDDSGIVPVERERSPSSVGPVFLEPLPEGDDDSPVGADKA</sequence>
<feature type="region of interest" description="Disordered" evidence="1">
    <location>
        <begin position="145"/>
        <end position="185"/>
    </location>
</feature>
<dbReference type="InterPro" id="IPR001387">
    <property type="entry name" value="Cro/C1-type_HTH"/>
</dbReference>
<dbReference type="Proteomes" id="UP000215223">
    <property type="component" value="Unassembled WGS sequence"/>
</dbReference>
<dbReference type="Pfam" id="PF01381">
    <property type="entry name" value="HTH_3"/>
    <property type="match status" value="1"/>
</dbReference>
<evidence type="ECO:0000256" key="1">
    <source>
        <dbReference type="SAM" id="MobiDB-lite"/>
    </source>
</evidence>
<dbReference type="InterPro" id="IPR010982">
    <property type="entry name" value="Lambda_DNA-bd_dom_sf"/>
</dbReference>
<dbReference type="SMART" id="SM00530">
    <property type="entry name" value="HTH_XRE"/>
    <property type="match status" value="1"/>
</dbReference>
<name>A0A229SCS7_9PSEU</name>
<dbReference type="SUPFAM" id="SSF47413">
    <property type="entry name" value="lambda repressor-like DNA-binding domains"/>
    <property type="match status" value="1"/>
</dbReference>
<dbReference type="Gene3D" id="1.10.260.40">
    <property type="entry name" value="lambda repressor-like DNA-binding domains"/>
    <property type="match status" value="1"/>
</dbReference>
<evidence type="ECO:0000313" key="3">
    <source>
        <dbReference type="EMBL" id="OXM56404.1"/>
    </source>
</evidence>
<feature type="domain" description="HTH cro/C1-type" evidence="2">
    <location>
        <begin position="39"/>
        <end position="86"/>
    </location>
</feature>